<dbReference type="AlphaFoldDB" id="A0A8H2WRC0"/>
<keyword evidence="1" id="KW-0812">Transmembrane</keyword>
<evidence type="ECO:0000313" key="3">
    <source>
        <dbReference type="Proteomes" id="UP000663843"/>
    </source>
</evidence>
<comment type="caution">
    <text evidence="2">The sequence shown here is derived from an EMBL/GenBank/DDBJ whole genome shotgun (WGS) entry which is preliminary data.</text>
</comment>
<accession>A0A8H2WRC0</accession>
<evidence type="ECO:0000256" key="1">
    <source>
        <dbReference type="SAM" id="Phobius"/>
    </source>
</evidence>
<gene>
    <name evidence="2" type="ORF">RDB_LOCUS33250</name>
</gene>
<protein>
    <recommendedName>
        <fullName evidence="4">Transmembrane protein</fullName>
    </recommendedName>
</protein>
<feature type="transmembrane region" description="Helical" evidence="1">
    <location>
        <begin position="482"/>
        <end position="503"/>
    </location>
</feature>
<evidence type="ECO:0008006" key="4">
    <source>
        <dbReference type="Google" id="ProtNLM"/>
    </source>
</evidence>
<keyword evidence="1" id="KW-0472">Membrane</keyword>
<name>A0A8H2WRC0_9AGAM</name>
<sequence>MQSPSTETLWNADADVDVTRKRPLKAWIGTIWTLLIHCLLSAALTIFVLVYVKSRYFNVTDRTPLVQVLAGTRATTFRPMQSDIVTFISGVIAISKCALTAWTASLCWRIAIFLMEERGLTRRDLKILLSYGQLAPGAYSTDWSTLVISSLLLASLVANFSSPLLTGSISWVPSNQLARGLSLEPVEFPNIEDGTLIDFPEEYREYDFVREGMSLEGAGIVSIGWDRNVDKGVLKRVSSSVETLTVNSTIENVTIPYFEVHSMQWIENADEIPYIRDQGPYAMLEKYKSMAPVSVNTLSRGGVVLIPNSTAITAWSSDPLEKTMVRQTVLLMLFYANENSLGTFSMTQDLPPGIYTASHGSAHFAFAWVTYSAGVGQCKKYQCIVSSPSTIQNITSIELEPHQLTYQSLLMAQVVSLSISNQNASLPSPWNNINDYVEATLVRAYSGAWTALNSRMFTSYALSSYIPALPGLQAIVDQKRVYIWLGLQLLVVLLGAWFIAILARLSKHPLIGNTTLTGFYLDTTEIPRSNGGARSRGRGLMRIKPQGDRFKVIIE</sequence>
<dbReference type="Proteomes" id="UP000663843">
    <property type="component" value="Unassembled WGS sequence"/>
</dbReference>
<reference evidence="2" key="1">
    <citation type="submission" date="2021-01" db="EMBL/GenBank/DDBJ databases">
        <authorList>
            <person name="Kaushik A."/>
        </authorList>
    </citation>
    <scope>NUCLEOTIDE SEQUENCE</scope>
    <source>
        <strain evidence="2">AG2-2IIIB</strain>
    </source>
</reference>
<keyword evidence="1" id="KW-1133">Transmembrane helix</keyword>
<organism evidence="2 3">
    <name type="scientific">Rhizoctonia solani</name>
    <dbReference type="NCBI Taxonomy" id="456999"/>
    <lineage>
        <taxon>Eukaryota</taxon>
        <taxon>Fungi</taxon>
        <taxon>Dikarya</taxon>
        <taxon>Basidiomycota</taxon>
        <taxon>Agaricomycotina</taxon>
        <taxon>Agaricomycetes</taxon>
        <taxon>Cantharellales</taxon>
        <taxon>Ceratobasidiaceae</taxon>
        <taxon>Rhizoctonia</taxon>
    </lineage>
</organism>
<proteinExistence type="predicted"/>
<feature type="transmembrane region" description="Helical" evidence="1">
    <location>
        <begin position="26"/>
        <end position="52"/>
    </location>
</feature>
<dbReference type="EMBL" id="CAJMWT010001364">
    <property type="protein sequence ID" value="CAE6395546.1"/>
    <property type="molecule type" value="Genomic_DNA"/>
</dbReference>
<evidence type="ECO:0000313" key="2">
    <source>
        <dbReference type="EMBL" id="CAE6395546.1"/>
    </source>
</evidence>